<dbReference type="GO" id="GO:0008198">
    <property type="term" value="F:ferrous iron binding"/>
    <property type="evidence" value="ECO:0007669"/>
    <property type="project" value="InterPro"/>
</dbReference>
<dbReference type="Pfam" id="PF00903">
    <property type="entry name" value="Glyoxalase"/>
    <property type="match status" value="1"/>
</dbReference>
<dbReference type="InterPro" id="IPR000486">
    <property type="entry name" value="Xdiol_ring_cleave_dOase_1/2"/>
</dbReference>
<dbReference type="RefSeq" id="WP_052454276.1">
    <property type="nucleotide sequence ID" value="NZ_CP009313.1"/>
</dbReference>
<organism evidence="9 10">
    <name type="scientific">Streptomyces nodosus</name>
    <dbReference type="NCBI Taxonomy" id="40318"/>
    <lineage>
        <taxon>Bacteria</taxon>
        <taxon>Bacillati</taxon>
        <taxon>Actinomycetota</taxon>
        <taxon>Actinomycetes</taxon>
        <taxon>Kitasatosporales</taxon>
        <taxon>Streptomycetaceae</taxon>
        <taxon>Streptomyces</taxon>
    </lineage>
</organism>
<dbReference type="Gene3D" id="3.10.180.10">
    <property type="entry name" value="2,3-Dihydroxybiphenyl 1,2-Dioxygenase, domain 1"/>
    <property type="match status" value="2"/>
</dbReference>
<dbReference type="InterPro" id="IPR029068">
    <property type="entry name" value="Glyas_Bleomycin-R_OHBP_Dase"/>
</dbReference>
<evidence type="ECO:0000256" key="8">
    <source>
        <dbReference type="RuleBase" id="RU000683"/>
    </source>
</evidence>
<evidence type="ECO:0000256" key="7">
    <source>
        <dbReference type="ARBA" id="ARBA00023004"/>
    </source>
</evidence>
<evidence type="ECO:0000256" key="1">
    <source>
        <dbReference type="ARBA" id="ARBA00001954"/>
    </source>
</evidence>
<evidence type="ECO:0000256" key="2">
    <source>
        <dbReference type="ARBA" id="ARBA00008784"/>
    </source>
</evidence>
<dbReference type="Proteomes" id="UP000325763">
    <property type="component" value="Chromosome"/>
</dbReference>
<dbReference type="EMBL" id="CP023747">
    <property type="protein sequence ID" value="QEV41475.1"/>
    <property type="molecule type" value="Genomic_DNA"/>
</dbReference>
<protein>
    <submittedName>
        <fullName evidence="9">Biphenyl 2,3-dioxygenase</fullName>
    </submittedName>
</protein>
<name>A0A5P2W7V4_9ACTN</name>
<dbReference type="GO" id="GO:0051213">
    <property type="term" value="F:dioxygenase activity"/>
    <property type="evidence" value="ECO:0007669"/>
    <property type="project" value="UniProtKB-KW"/>
</dbReference>
<comment type="cofactor">
    <cofactor evidence="1 8">
        <name>Fe(2+)</name>
        <dbReference type="ChEBI" id="CHEBI:29033"/>
    </cofactor>
</comment>
<proteinExistence type="inferred from homology"/>
<accession>A0A5P2W7V4</accession>
<dbReference type="CDD" id="cd07237">
    <property type="entry name" value="BphC1-RGP6_C_like"/>
    <property type="match status" value="1"/>
</dbReference>
<evidence type="ECO:0000256" key="4">
    <source>
        <dbReference type="ARBA" id="ARBA00022797"/>
    </source>
</evidence>
<evidence type="ECO:0000313" key="10">
    <source>
        <dbReference type="Proteomes" id="UP000325763"/>
    </source>
</evidence>
<evidence type="ECO:0000256" key="3">
    <source>
        <dbReference type="ARBA" id="ARBA00022723"/>
    </source>
</evidence>
<comment type="similarity">
    <text evidence="2 8">Belongs to the extradiol ring-cleavage dioxygenase family.</text>
</comment>
<gene>
    <name evidence="9" type="ORF">CP978_25555</name>
</gene>
<dbReference type="SUPFAM" id="SSF54593">
    <property type="entry name" value="Glyoxalase/Bleomycin resistance protein/Dihydroxybiphenyl dioxygenase"/>
    <property type="match status" value="1"/>
</dbReference>
<evidence type="ECO:0000256" key="5">
    <source>
        <dbReference type="ARBA" id="ARBA00022964"/>
    </source>
</evidence>
<dbReference type="PROSITE" id="PS51819">
    <property type="entry name" value="VOC"/>
    <property type="match status" value="2"/>
</dbReference>
<dbReference type="CDD" id="cd07252">
    <property type="entry name" value="BphC1-RGP6_N_like"/>
    <property type="match status" value="1"/>
</dbReference>
<keyword evidence="4 8" id="KW-0058">Aromatic hydrocarbons catabolism</keyword>
<dbReference type="AlphaFoldDB" id="A0A5P2W7V4"/>
<dbReference type="InterPro" id="IPR037523">
    <property type="entry name" value="VOC_core"/>
</dbReference>
<keyword evidence="6 8" id="KW-0560">Oxidoreductase</keyword>
<keyword evidence="7 8" id="KW-0408">Iron</keyword>
<keyword evidence="3" id="KW-0479">Metal-binding</keyword>
<dbReference type="InterPro" id="IPR004360">
    <property type="entry name" value="Glyas_Fos-R_dOase_dom"/>
</dbReference>
<evidence type="ECO:0000313" key="9">
    <source>
        <dbReference type="EMBL" id="QEV41475.1"/>
    </source>
</evidence>
<evidence type="ECO:0000256" key="6">
    <source>
        <dbReference type="ARBA" id="ARBA00023002"/>
    </source>
</evidence>
<keyword evidence="5 8" id="KW-0223">Dioxygenase</keyword>
<dbReference type="OrthoDB" id="6909416at2"/>
<dbReference type="Pfam" id="PF22632">
    <property type="entry name" value="BphC_D1"/>
    <property type="match status" value="1"/>
</dbReference>
<sequence>MSGVKELAYVVYEVGDLADWEHFAVELLGMQLGERGEDRFTLRLDEKAHRWIVTRGPADDLVVSGYEVESDAELDALVERLRAAGLQVDEGDAALAADRRVERIFATTDPMGNRVELVTGLADARTPFASGTLLGEFVTGAGGAGHQVLMAHGVSREEYLGFYRDLLGFRISDIIVEELAPGIVADLIFLHCNGRHHTVAFGDMPSPKRTHHFMVEVTDIRDVGLAYDRCMDAEQPFEMTLGMHPNDHMFSFYVFTPSGFSVEYGWGGLIIDDATWQVRTLDRLHSWGHRPPGVVAELLAAAPSPPETEGNEGTEGTEGGEG</sequence>
<reference evidence="9 10" key="1">
    <citation type="submission" date="2017-09" db="EMBL/GenBank/DDBJ databases">
        <title>Streptomyces genome completion.</title>
        <authorList>
            <person name="Lee N."/>
            <person name="Cho B.-K."/>
        </authorList>
    </citation>
    <scope>NUCLEOTIDE SEQUENCE [LARGE SCALE GENOMIC DNA]</scope>
    <source>
        <strain evidence="9 10">ATCC 14899</strain>
    </source>
</reference>
<dbReference type="KEGG" id="snq:CP978_25555"/>
<dbReference type="PROSITE" id="PS00082">
    <property type="entry name" value="EXTRADIOL_DIOXYGENAS"/>
    <property type="match status" value="1"/>
</dbReference>